<comment type="caution">
    <text evidence="5">The sequence shown here is derived from an EMBL/GenBank/DDBJ whole genome shotgun (WGS) entry which is preliminary data.</text>
</comment>
<dbReference type="Proteomes" id="UP000240800">
    <property type="component" value="Unassembled WGS sequence"/>
</dbReference>
<dbReference type="Pfam" id="PF12833">
    <property type="entry name" value="HTH_18"/>
    <property type="match status" value="1"/>
</dbReference>
<gene>
    <name evidence="5" type="ORF">C8J29_101317</name>
</gene>
<sequence>MRNRTVRTSWISGVDAFAPQLFHRTDRFRFLEPEGRIGITRLGGTPMVLARVRSTGHDITLDEPERLTLLFPWAGRITCSVGDSMTHADGGGVLAFGPNRRRTVVTRPGPAALYRADVLTMPLAGLDETLRTEDLAVRRIAPRHDPSAGAVARIRSRVGLMLTGAEAAQPLPAAALEATLADLAVDLACVLAQPDRPAASAGARRVRQAIALMRAAHAEPISIAALAQELGCSSRSLQTAFREAGHPTPQEVLAAIRLDAARTRLLSGDSDVTGCALDSGITHLGRFAQAYRQRFGERPKDTLGARS</sequence>
<keyword evidence="3" id="KW-0804">Transcription</keyword>
<dbReference type="EMBL" id="PZZW01000001">
    <property type="protein sequence ID" value="PTM81380.1"/>
    <property type="molecule type" value="Genomic_DNA"/>
</dbReference>
<dbReference type="SMART" id="SM00342">
    <property type="entry name" value="HTH_ARAC"/>
    <property type="match status" value="1"/>
</dbReference>
<keyword evidence="6" id="KW-1185">Reference proteome</keyword>
<dbReference type="InterPro" id="IPR018060">
    <property type="entry name" value="HTH_AraC"/>
</dbReference>
<dbReference type="Gene3D" id="1.10.10.60">
    <property type="entry name" value="Homeodomain-like"/>
    <property type="match status" value="1"/>
</dbReference>
<dbReference type="InterPro" id="IPR050204">
    <property type="entry name" value="AraC_XylS_family_regulators"/>
</dbReference>
<feature type="domain" description="HTH araC/xylS-type" evidence="4">
    <location>
        <begin position="207"/>
        <end position="305"/>
    </location>
</feature>
<protein>
    <submittedName>
        <fullName evidence="5">AraC family transcriptional regulator</fullName>
    </submittedName>
</protein>
<keyword evidence="1" id="KW-0805">Transcription regulation</keyword>
<dbReference type="RefSeq" id="WP_069331039.1">
    <property type="nucleotide sequence ID" value="NZ_MABH01000074.1"/>
</dbReference>
<evidence type="ECO:0000313" key="6">
    <source>
        <dbReference type="Proteomes" id="UP000240800"/>
    </source>
</evidence>
<dbReference type="InterPro" id="IPR009057">
    <property type="entry name" value="Homeodomain-like_sf"/>
</dbReference>
<dbReference type="SUPFAM" id="SSF46689">
    <property type="entry name" value="Homeodomain-like"/>
    <property type="match status" value="1"/>
</dbReference>
<dbReference type="PROSITE" id="PS01124">
    <property type="entry name" value="HTH_ARAC_FAMILY_2"/>
    <property type="match status" value="1"/>
</dbReference>
<reference evidence="5 6" key="1">
    <citation type="submission" date="2018-04" db="EMBL/GenBank/DDBJ databases">
        <title>Genomic Encyclopedia of Type Strains, Phase III (KMG-III): the genomes of soil and plant-associated and newly described type strains.</title>
        <authorList>
            <person name="Whitman W."/>
        </authorList>
    </citation>
    <scope>NUCLEOTIDE SEQUENCE [LARGE SCALE GENOMIC DNA]</scope>
    <source>
        <strain evidence="5 6">JA192</strain>
    </source>
</reference>
<keyword evidence="2" id="KW-0238">DNA-binding</keyword>
<organism evidence="5 6">
    <name type="scientific">Cereibacter johrii</name>
    <dbReference type="NCBI Taxonomy" id="445629"/>
    <lineage>
        <taxon>Bacteria</taxon>
        <taxon>Pseudomonadati</taxon>
        <taxon>Pseudomonadota</taxon>
        <taxon>Alphaproteobacteria</taxon>
        <taxon>Rhodobacterales</taxon>
        <taxon>Paracoccaceae</taxon>
        <taxon>Cereibacter</taxon>
    </lineage>
</organism>
<evidence type="ECO:0000256" key="2">
    <source>
        <dbReference type="ARBA" id="ARBA00023125"/>
    </source>
</evidence>
<proteinExistence type="predicted"/>
<evidence type="ECO:0000259" key="4">
    <source>
        <dbReference type="PROSITE" id="PS01124"/>
    </source>
</evidence>
<evidence type="ECO:0000256" key="1">
    <source>
        <dbReference type="ARBA" id="ARBA00023015"/>
    </source>
</evidence>
<evidence type="ECO:0000256" key="3">
    <source>
        <dbReference type="ARBA" id="ARBA00023163"/>
    </source>
</evidence>
<name>A0ABX5JFR6_9RHOB</name>
<evidence type="ECO:0000313" key="5">
    <source>
        <dbReference type="EMBL" id="PTM81380.1"/>
    </source>
</evidence>
<dbReference type="PANTHER" id="PTHR46796">
    <property type="entry name" value="HTH-TYPE TRANSCRIPTIONAL ACTIVATOR RHAS-RELATED"/>
    <property type="match status" value="1"/>
</dbReference>
<accession>A0ABX5JFR6</accession>